<reference evidence="2" key="1">
    <citation type="journal article" date="2019" name="Int. J. Syst. Evol. Microbiol.">
        <title>The Global Catalogue of Microorganisms (GCM) 10K type strain sequencing project: providing services to taxonomists for standard genome sequencing and annotation.</title>
        <authorList>
            <consortium name="The Broad Institute Genomics Platform"/>
            <consortium name="The Broad Institute Genome Sequencing Center for Infectious Disease"/>
            <person name="Wu L."/>
            <person name="Ma J."/>
        </authorList>
    </citation>
    <scope>NUCLEOTIDE SEQUENCE [LARGE SCALE GENOMIC DNA]</scope>
    <source>
        <strain evidence="2">CCTCC AB 2017081</strain>
    </source>
</reference>
<name>A0ABV7ZAZ6_9DEIO</name>
<keyword evidence="2" id="KW-1185">Reference proteome</keyword>
<proteinExistence type="predicted"/>
<protein>
    <submittedName>
        <fullName evidence="1">Uncharacterized protein</fullName>
    </submittedName>
</protein>
<gene>
    <name evidence="1" type="ORF">ACFOSB_11060</name>
</gene>
<dbReference type="RefSeq" id="WP_380101908.1">
    <property type="nucleotide sequence ID" value="NZ_JBHRZG010000011.1"/>
</dbReference>
<sequence>MGRDRIRRGSPEAERLAAVERVRLEAAEAQRQRRDQLGRALLLALATGGEAAYALWQARRAELVASGLLGADVVITPSAWTPQPAPPPYVEPLALPSTAVEAARVATELLMARPRLTREEHAALGVYAVRLRHFHQELGWEE</sequence>
<organism evidence="1 2">
    <name type="scientific">Deinococcus rufus</name>
    <dbReference type="NCBI Taxonomy" id="2136097"/>
    <lineage>
        <taxon>Bacteria</taxon>
        <taxon>Thermotogati</taxon>
        <taxon>Deinococcota</taxon>
        <taxon>Deinococci</taxon>
        <taxon>Deinococcales</taxon>
        <taxon>Deinococcaceae</taxon>
        <taxon>Deinococcus</taxon>
    </lineage>
</organism>
<dbReference type="Proteomes" id="UP001595803">
    <property type="component" value="Unassembled WGS sequence"/>
</dbReference>
<evidence type="ECO:0000313" key="1">
    <source>
        <dbReference type="EMBL" id="MFC3833395.1"/>
    </source>
</evidence>
<evidence type="ECO:0000313" key="2">
    <source>
        <dbReference type="Proteomes" id="UP001595803"/>
    </source>
</evidence>
<accession>A0ABV7ZAZ6</accession>
<comment type="caution">
    <text evidence="1">The sequence shown here is derived from an EMBL/GenBank/DDBJ whole genome shotgun (WGS) entry which is preliminary data.</text>
</comment>
<dbReference type="EMBL" id="JBHRZG010000011">
    <property type="protein sequence ID" value="MFC3833395.1"/>
    <property type="molecule type" value="Genomic_DNA"/>
</dbReference>